<evidence type="ECO:0000256" key="1">
    <source>
        <dbReference type="ARBA" id="ARBA00005495"/>
    </source>
</evidence>
<dbReference type="InterPro" id="IPR011057">
    <property type="entry name" value="Mss4-like_sf"/>
</dbReference>
<keyword evidence="3" id="KW-0862">Zinc</keyword>
<evidence type="ECO:0000256" key="3">
    <source>
        <dbReference type="ARBA" id="ARBA00022833"/>
    </source>
</evidence>
<organism evidence="6 7">
    <name type="scientific">Xylaria hypoxylon</name>
    <dbReference type="NCBI Taxonomy" id="37992"/>
    <lineage>
        <taxon>Eukaryota</taxon>
        <taxon>Fungi</taxon>
        <taxon>Dikarya</taxon>
        <taxon>Ascomycota</taxon>
        <taxon>Pezizomycotina</taxon>
        <taxon>Sordariomycetes</taxon>
        <taxon>Xylariomycetidae</taxon>
        <taxon>Xylariales</taxon>
        <taxon>Xylariaceae</taxon>
        <taxon>Xylaria</taxon>
    </lineage>
</organism>
<dbReference type="Pfam" id="PF04828">
    <property type="entry name" value="GFA"/>
    <property type="match status" value="1"/>
</dbReference>
<dbReference type="STRING" id="37992.A0A4Z0YAZ5"/>
<evidence type="ECO:0000313" key="6">
    <source>
        <dbReference type="EMBL" id="TGJ81094.1"/>
    </source>
</evidence>
<dbReference type="OrthoDB" id="9985472at2759"/>
<dbReference type="GO" id="GO:0046872">
    <property type="term" value="F:metal ion binding"/>
    <property type="evidence" value="ECO:0007669"/>
    <property type="project" value="UniProtKB-KW"/>
</dbReference>
<evidence type="ECO:0000256" key="2">
    <source>
        <dbReference type="ARBA" id="ARBA00022723"/>
    </source>
</evidence>
<keyword evidence="2" id="KW-0479">Metal-binding</keyword>
<evidence type="ECO:0000313" key="7">
    <source>
        <dbReference type="Proteomes" id="UP000297716"/>
    </source>
</evidence>
<proteinExistence type="inferred from homology"/>
<name>A0A4Z0YAZ5_9PEZI</name>
<dbReference type="AlphaFoldDB" id="A0A4Z0YAZ5"/>
<comment type="similarity">
    <text evidence="1">Belongs to the Gfa family.</text>
</comment>
<feature type="compositionally biased region" description="Basic and acidic residues" evidence="4">
    <location>
        <begin position="98"/>
        <end position="116"/>
    </location>
</feature>
<dbReference type="InterPro" id="IPR006913">
    <property type="entry name" value="CENP-V/GFA"/>
</dbReference>
<dbReference type="Gene3D" id="3.90.1590.10">
    <property type="entry name" value="glutathione-dependent formaldehyde- activating enzyme (gfa)"/>
    <property type="match status" value="1"/>
</dbReference>
<comment type="caution">
    <text evidence="6">The sequence shown here is derived from an EMBL/GenBank/DDBJ whole genome shotgun (WGS) entry which is preliminary data.</text>
</comment>
<dbReference type="EMBL" id="SKBN01000185">
    <property type="protein sequence ID" value="TGJ81094.1"/>
    <property type="molecule type" value="Genomic_DNA"/>
</dbReference>
<feature type="domain" description="CENP-V/GFA" evidence="5">
    <location>
        <begin position="2"/>
        <end position="80"/>
    </location>
</feature>
<evidence type="ECO:0000256" key="4">
    <source>
        <dbReference type="SAM" id="MobiDB-lite"/>
    </source>
</evidence>
<reference evidence="6 7" key="1">
    <citation type="submission" date="2019-03" db="EMBL/GenBank/DDBJ databases">
        <title>Draft genome sequence of Xylaria hypoxylon DSM 108379, a ubiquitous saprotrophic-parasitic fungi on hardwood.</title>
        <authorList>
            <person name="Buettner E."/>
            <person name="Leonhardt S."/>
            <person name="Gebauer A.M."/>
            <person name="Liers C."/>
            <person name="Hofrichter M."/>
            <person name="Kellner H."/>
        </authorList>
    </citation>
    <scope>NUCLEOTIDE SEQUENCE [LARGE SCALE GENOMIC DNA]</scope>
    <source>
        <strain evidence="6 7">DSM 108379</strain>
    </source>
</reference>
<dbReference type="Proteomes" id="UP000297716">
    <property type="component" value="Unassembled WGS sequence"/>
</dbReference>
<dbReference type="GO" id="GO:0016846">
    <property type="term" value="F:carbon-sulfur lyase activity"/>
    <property type="evidence" value="ECO:0007669"/>
    <property type="project" value="InterPro"/>
</dbReference>
<keyword evidence="7" id="KW-1185">Reference proteome</keyword>
<protein>
    <recommendedName>
        <fullName evidence="5">CENP-V/GFA domain-containing protein</fullName>
    </recommendedName>
</protein>
<sequence length="116" mass="12695">MVSSTSVNILQGHEHLTTLVKPDNAASGGAVINTRCDSCGTLMHRVSSGFPGITVVRTGTVEDAGLFETKLRPRTEMFTKYRPSWLQACEGATQLYEQTHDSDDSKIRSDNALHNE</sequence>
<evidence type="ECO:0000259" key="5">
    <source>
        <dbReference type="Pfam" id="PF04828"/>
    </source>
</evidence>
<dbReference type="SUPFAM" id="SSF51316">
    <property type="entry name" value="Mss4-like"/>
    <property type="match status" value="1"/>
</dbReference>
<feature type="region of interest" description="Disordered" evidence="4">
    <location>
        <begin position="97"/>
        <end position="116"/>
    </location>
</feature>
<accession>A0A4Z0YAZ5</accession>
<gene>
    <name evidence="6" type="ORF">E0Z10_g7652</name>
</gene>